<dbReference type="GO" id="GO:0016874">
    <property type="term" value="F:ligase activity"/>
    <property type="evidence" value="ECO:0007669"/>
    <property type="project" value="UniProtKB-KW"/>
</dbReference>
<dbReference type="Pfam" id="PF00550">
    <property type="entry name" value="PP-binding"/>
    <property type="match status" value="2"/>
</dbReference>
<dbReference type="Gene3D" id="3.30.559.10">
    <property type="entry name" value="Chloramphenicol acetyltransferase-like domain"/>
    <property type="match status" value="2"/>
</dbReference>
<comment type="caution">
    <text evidence="7">The sequence shown here is derived from an EMBL/GenBank/DDBJ whole genome shotgun (WGS) entry which is preliminary data.</text>
</comment>
<dbReference type="FunFam" id="3.40.50.12780:FF:000012">
    <property type="entry name" value="Non-ribosomal peptide synthetase"/>
    <property type="match status" value="1"/>
</dbReference>
<dbReference type="InterPro" id="IPR025110">
    <property type="entry name" value="AMP-bd_C"/>
</dbReference>
<dbReference type="Gene3D" id="3.40.50.12780">
    <property type="entry name" value="N-terminal domain of ligase-like"/>
    <property type="match status" value="1"/>
</dbReference>
<dbReference type="GO" id="GO:0031177">
    <property type="term" value="F:phosphopantetheine binding"/>
    <property type="evidence" value="ECO:0007669"/>
    <property type="project" value="TreeGrafter"/>
</dbReference>
<dbReference type="GO" id="GO:0005737">
    <property type="term" value="C:cytoplasm"/>
    <property type="evidence" value="ECO:0007669"/>
    <property type="project" value="TreeGrafter"/>
</dbReference>
<dbReference type="Pfam" id="PF00501">
    <property type="entry name" value="AMP-binding"/>
    <property type="match status" value="1"/>
</dbReference>
<dbReference type="Gene3D" id="1.10.1200.10">
    <property type="entry name" value="ACP-like"/>
    <property type="match status" value="2"/>
</dbReference>
<dbReference type="Gene3D" id="3.30.300.30">
    <property type="match status" value="1"/>
</dbReference>
<evidence type="ECO:0000256" key="1">
    <source>
        <dbReference type="ARBA" id="ARBA00001957"/>
    </source>
</evidence>
<dbReference type="InterPro" id="IPR000873">
    <property type="entry name" value="AMP-dep_synth/lig_dom"/>
</dbReference>
<dbReference type="InterPro" id="IPR009081">
    <property type="entry name" value="PP-bd_ACP"/>
</dbReference>
<dbReference type="Pfam" id="PF00668">
    <property type="entry name" value="Condensation"/>
    <property type="match status" value="2"/>
</dbReference>
<protein>
    <submittedName>
        <fullName evidence="7">Non-ribosomal peptide synthetase</fullName>
    </submittedName>
</protein>
<keyword evidence="5" id="KW-0436">Ligase</keyword>
<gene>
    <name evidence="7" type="ORF">C1E23_15050</name>
</gene>
<accession>A0A4Q7IL21</accession>
<dbReference type="InterPro" id="IPR057737">
    <property type="entry name" value="Condensation_MtbB-like"/>
</dbReference>
<sequence length="1586" mass="179089">MSECTNVALSKLDILRKIQCFIDISDDTDEQTNLIELGLDSMHIMRLANLWRKQGIEVSFAQLIENPTLSNWLSSLTDNMQPETEHYQLEQLTLDRPFELTDVQYAYWIGRQSQQQLGGVGCHAYLEINMADVVPEQLEAAWHQLCYSHPMLRAKFTDDGKQVIDSAWQPTKLKVNHFEHLSELESEQALLKVRERLSHQKLSIETGQNINLEISLIGNRKSCIHFDIDLVVADVQSLNILLRDLAKLYYGKSLETDPNWSFASYLTQQKALKKNKIAADKAYWQSQLKDLPSGPQVPLQKDPSYITSPKFSRRQHVLTTQQWQAIKKAALSFQLTPAMLLVSSYAKVLSKWSSEKRFSLNLPLFDRQTQYQGIENVVADFTNLLLLQCDFSDNQPFIEQALTIQKQFHKNVAHSDYSAVQVQRDLVKQGFSDGVSAPIVFACNLGTPLLPQSDTVLGELNYMISQTPQVWLDHQVYEVDNGLLLAWDAIDELFPDAILDDMFNTYVELLRRLANEPSAWHEAKLIDLPKSQQQIREQVNATHSPYHGATLHQNIFSIADESPQRTALIFGEQIISYAELTNKALQIAGYIKQHDIQQHEAIAVSLPRGIEQVCAVLGILSAGACYVPVGIHQPKTRRQKIHKTAAINFVIGEAHDQNHDQSIALLDINKALAAAPLAAPVFVEPHSPAYIIFTSGSTGTPKGVEMSHAATANTIIHLNANYDVNPQSCGIAVSALDFDLSVYDIFGLLGAGGRLVLVDENQRRDAQAWLSLIEQHKVNLWNSVPILLDMLLVAAEQNAQQLTFNQVMLSGDWIGLDLPVRLTQVSNKKPQLIAMGGATEAAIWSNRFDVTLPLPREWKSIPYGQPLTNQSYRVVDKLGEDCPDWVTGELWIGGVGLATGYRGDSQLTTKKFIYQHGQRWYRTGDLGRYWPDGNLEFLGRKDHQVKVRGHRIELGEVDSALSSIQGVQRSVSCVIGEPKSLAAALVLDENRDFCEKTAIAQLKETLPDYMIPSQFTLVEQLPLNTNGKLDRKALSAQLSNQQRQLFITPAETIQEIQLSVLWQELLNTQYIGKESNFFESGGDSLIATQLISRLNSLGLRTPSPLSDLFSYPVLAQYAAMLNTTAKQPSFQLQADIINREKPFPLTEVQRAYWLGQTPEMPLSCSSLYLFEFEATGLDLTRFINAWQTLVAHHEMLRAVVTSAGEQVILKDSPNIQVKQVQLDSAEQQRAQKKLREMWRALNDNHENRTHEDYHHPQFALLAVHYGQGKTRLGINFDYLTLDGYSIKLLLDQLAHLYHDLNYQLPKVDMSFRDYVLQVTPSEDEITKATKYWQQQLEDFPPAPQLPLANDPEKLFNPEFIRREFTLPKDAWQSLQEQARQQGITPSTLLLTVYSLIIRKWSEGDHTLNLTLFDRQNVHPDINQVFGDFTSLAPVSFKAESGLSIIEQAQQAQQQIAKALEHKAISSIWCQRELARKNAANEGALPVVFTSTLGLGNGLLEFDTGNFPELVSSGLSQTPQVWLDHQLYEYKGQLVLSWDAVEDLFPENMLDDMFQSYVKTLTSLTTMDWHQAFSLALPESQQQVRSK</sequence>
<evidence type="ECO:0000259" key="6">
    <source>
        <dbReference type="PROSITE" id="PS50075"/>
    </source>
</evidence>
<dbReference type="CDD" id="cd12114">
    <property type="entry name" value="A_NRPS_TlmIV_like"/>
    <property type="match status" value="1"/>
</dbReference>
<keyword evidence="3" id="KW-0596">Phosphopantetheine</keyword>
<dbReference type="Proteomes" id="UP000291338">
    <property type="component" value="Unassembled WGS sequence"/>
</dbReference>
<dbReference type="FunFam" id="3.30.559.10:FF:000023">
    <property type="entry name" value="Non-ribosomal peptide synthetase"/>
    <property type="match status" value="1"/>
</dbReference>
<dbReference type="NCBIfam" id="TIGR01733">
    <property type="entry name" value="AA-adenyl-dom"/>
    <property type="match status" value="1"/>
</dbReference>
<evidence type="ECO:0000256" key="4">
    <source>
        <dbReference type="ARBA" id="ARBA00022553"/>
    </source>
</evidence>
<dbReference type="InterPro" id="IPR020845">
    <property type="entry name" value="AMP-binding_CS"/>
</dbReference>
<evidence type="ECO:0000256" key="2">
    <source>
        <dbReference type="ARBA" id="ARBA00004924"/>
    </source>
</evidence>
<dbReference type="Gene3D" id="3.30.559.30">
    <property type="entry name" value="Nonribosomal peptide synthetase, condensation domain"/>
    <property type="match status" value="2"/>
</dbReference>
<dbReference type="InterPro" id="IPR001242">
    <property type="entry name" value="Condensation_dom"/>
</dbReference>
<dbReference type="InterPro" id="IPR036736">
    <property type="entry name" value="ACP-like_sf"/>
</dbReference>
<evidence type="ECO:0000313" key="8">
    <source>
        <dbReference type="Proteomes" id="UP000291338"/>
    </source>
</evidence>
<dbReference type="PROSITE" id="PS00455">
    <property type="entry name" value="AMP_BINDING"/>
    <property type="match status" value="1"/>
</dbReference>
<comment type="pathway">
    <text evidence="2">Siderophore biosynthesis.</text>
</comment>
<reference evidence="7 8" key="1">
    <citation type="submission" date="2018-01" db="EMBL/GenBank/DDBJ databases">
        <title>Co-occurrence of chitin degradation, pigmentation and bioactivity in marine Pseudoalteromonas.</title>
        <authorList>
            <person name="Paulsen S."/>
            <person name="Gram L."/>
            <person name="Machado H."/>
        </authorList>
    </citation>
    <scope>NUCLEOTIDE SEQUENCE [LARGE SCALE GENOMIC DNA]</scope>
    <source>
        <strain evidence="7 8">S3898</strain>
    </source>
</reference>
<proteinExistence type="predicted"/>
<dbReference type="InterPro" id="IPR006162">
    <property type="entry name" value="Ppantetheine_attach_site"/>
</dbReference>
<dbReference type="PANTHER" id="PTHR45527">
    <property type="entry name" value="NONRIBOSOMAL PEPTIDE SYNTHETASE"/>
    <property type="match status" value="1"/>
</dbReference>
<dbReference type="CDD" id="cd19535">
    <property type="entry name" value="Cyc_NRPS"/>
    <property type="match status" value="2"/>
</dbReference>
<feature type="non-terminal residue" evidence="7">
    <location>
        <position position="1586"/>
    </location>
</feature>
<dbReference type="EMBL" id="PPSX01000061">
    <property type="protein sequence ID" value="RZQ52352.1"/>
    <property type="molecule type" value="Genomic_DNA"/>
</dbReference>
<dbReference type="InterPro" id="IPR023213">
    <property type="entry name" value="CAT-like_dom_sf"/>
</dbReference>
<feature type="domain" description="Carrier" evidence="6">
    <location>
        <begin position="6"/>
        <end position="80"/>
    </location>
</feature>
<dbReference type="PROSITE" id="PS50075">
    <property type="entry name" value="CARRIER"/>
    <property type="match status" value="2"/>
</dbReference>
<dbReference type="RefSeq" id="WP_165385596.1">
    <property type="nucleotide sequence ID" value="NZ_PPSX01000061.1"/>
</dbReference>
<dbReference type="PROSITE" id="PS00012">
    <property type="entry name" value="PHOSPHOPANTETHEINE"/>
    <property type="match status" value="1"/>
</dbReference>
<dbReference type="InterPro" id="IPR042099">
    <property type="entry name" value="ANL_N_sf"/>
</dbReference>
<evidence type="ECO:0000256" key="5">
    <source>
        <dbReference type="ARBA" id="ARBA00022598"/>
    </source>
</evidence>
<dbReference type="InterPro" id="IPR010071">
    <property type="entry name" value="AA_adenyl_dom"/>
</dbReference>
<organism evidence="7 8">
    <name type="scientific">Pseudoalteromonas phenolica</name>
    <dbReference type="NCBI Taxonomy" id="161398"/>
    <lineage>
        <taxon>Bacteria</taxon>
        <taxon>Pseudomonadati</taxon>
        <taxon>Pseudomonadota</taxon>
        <taxon>Gammaproteobacteria</taxon>
        <taxon>Alteromonadales</taxon>
        <taxon>Pseudoalteromonadaceae</taxon>
        <taxon>Pseudoalteromonas</taxon>
    </lineage>
</organism>
<keyword evidence="4" id="KW-0597">Phosphoprotein</keyword>
<evidence type="ECO:0000313" key="7">
    <source>
        <dbReference type="EMBL" id="RZQ52352.1"/>
    </source>
</evidence>
<dbReference type="SUPFAM" id="SSF56801">
    <property type="entry name" value="Acetyl-CoA synthetase-like"/>
    <property type="match status" value="1"/>
</dbReference>
<dbReference type="GO" id="GO:0044550">
    <property type="term" value="P:secondary metabolite biosynthetic process"/>
    <property type="evidence" value="ECO:0007669"/>
    <property type="project" value="TreeGrafter"/>
</dbReference>
<comment type="cofactor">
    <cofactor evidence="1">
        <name>pantetheine 4'-phosphate</name>
        <dbReference type="ChEBI" id="CHEBI:47942"/>
    </cofactor>
</comment>
<dbReference type="FunFam" id="3.30.559.30:FF:000006">
    <property type="entry name" value="Yersiniabactin polyketide/non-ribosomal peptide synthetase"/>
    <property type="match status" value="2"/>
</dbReference>
<feature type="domain" description="Carrier" evidence="6">
    <location>
        <begin position="1049"/>
        <end position="1125"/>
    </location>
</feature>
<dbReference type="Pfam" id="PF13193">
    <property type="entry name" value="AMP-binding_C"/>
    <property type="match status" value="1"/>
</dbReference>
<dbReference type="InterPro" id="IPR045851">
    <property type="entry name" value="AMP-bd_C_sf"/>
</dbReference>
<dbReference type="SUPFAM" id="SSF47336">
    <property type="entry name" value="ACP-like"/>
    <property type="match status" value="2"/>
</dbReference>
<dbReference type="GO" id="GO:0043041">
    <property type="term" value="P:amino acid activation for nonribosomal peptide biosynthetic process"/>
    <property type="evidence" value="ECO:0007669"/>
    <property type="project" value="TreeGrafter"/>
</dbReference>
<name>A0A4Q7IL21_9GAMM</name>
<evidence type="ECO:0000256" key="3">
    <source>
        <dbReference type="ARBA" id="ARBA00022450"/>
    </source>
</evidence>
<dbReference type="PANTHER" id="PTHR45527:SF10">
    <property type="entry name" value="PYOCHELIN SYNTHASE PCHF"/>
    <property type="match status" value="1"/>
</dbReference>
<dbReference type="SUPFAM" id="SSF52777">
    <property type="entry name" value="CoA-dependent acyltransferases"/>
    <property type="match status" value="4"/>
</dbReference>